<keyword evidence="2" id="KW-1185">Reference proteome</keyword>
<dbReference type="Proteomes" id="UP000215027">
    <property type="component" value="Chromosome I"/>
</dbReference>
<dbReference type="AlphaFoldDB" id="A0A161KAI2"/>
<name>A0A161KAI2_9CHLR</name>
<evidence type="ECO:0000313" key="1">
    <source>
        <dbReference type="EMBL" id="CUS03333.2"/>
    </source>
</evidence>
<proteinExistence type="predicted"/>
<dbReference type="EMBL" id="LN890655">
    <property type="protein sequence ID" value="CUS03333.2"/>
    <property type="molecule type" value="Genomic_DNA"/>
</dbReference>
<sequence>MHLPIILFFHTSWTNGFEAGQIQLIPKTLTPFGL</sequence>
<accession>A0A161KAI2</accession>
<evidence type="ECO:0000313" key="2">
    <source>
        <dbReference type="Proteomes" id="UP000215027"/>
    </source>
</evidence>
<dbReference type="KEGG" id="pbf:CFX0092_A1455"/>
<organism evidence="1 2">
    <name type="scientific">Candidatus Promineifilum breve</name>
    <dbReference type="NCBI Taxonomy" id="1806508"/>
    <lineage>
        <taxon>Bacteria</taxon>
        <taxon>Bacillati</taxon>
        <taxon>Chloroflexota</taxon>
        <taxon>Ardenticatenia</taxon>
        <taxon>Candidatus Promineifilales</taxon>
        <taxon>Candidatus Promineifilaceae</taxon>
        <taxon>Candidatus Promineifilum</taxon>
    </lineage>
</organism>
<reference evidence="1" key="1">
    <citation type="submission" date="2016-01" db="EMBL/GenBank/DDBJ databases">
        <authorList>
            <person name="Mcilroy J.S."/>
            <person name="Karst M S."/>
            <person name="Albertsen M."/>
        </authorList>
    </citation>
    <scope>NUCLEOTIDE SEQUENCE</scope>
    <source>
        <strain evidence="1">Cfx-K</strain>
    </source>
</reference>
<protein>
    <submittedName>
        <fullName evidence="1">Uncharacterized protein</fullName>
    </submittedName>
</protein>
<gene>
    <name evidence="1" type="ORF">CFX0092_A1455</name>
</gene>